<evidence type="ECO:0000313" key="1">
    <source>
        <dbReference type="EMBL" id="ERG90431.1"/>
    </source>
</evidence>
<gene>
    <name evidence="1" type="ORF">J07HQW1_00452</name>
</gene>
<sequence length="88" mass="10112">MTSHLTVHGFFLRPLKWTEKGISNQPKETVRLVIDTVSRIIQDRMWRNAATDISRSIPTISQIDVDYTVTHESPTTTQNLFGLCFYSV</sequence>
<evidence type="ECO:0000313" key="2">
    <source>
        <dbReference type="Proteomes" id="UP000030649"/>
    </source>
</evidence>
<protein>
    <submittedName>
        <fullName evidence="1">Uncharacterized protein</fullName>
    </submittedName>
</protein>
<proteinExistence type="predicted"/>
<dbReference type="Proteomes" id="UP000030649">
    <property type="component" value="Unassembled WGS sequence"/>
</dbReference>
<dbReference type="AlphaFoldDB" id="U1PEC0"/>
<organism evidence="1 2">
    <name type="scientific">Haloquadratum walsbyi J07HQW1</name>
    <dbReference type="NCBI Taxonomy" id="1238424"/>
    <lineage>
        <taxon>Archaea</taxon>
        <taxon>Methanobacteriati</taxon>
        <taxon>Methanobacteriota</taxon>
        <taxon>Stenosarchaea group</taxon>
        <taxon>Halobacteria</taxon>
        <taxon>Halobacteriales</taxon>
        <taxon>Haloferacaceae</taxon>
        <taxon>Haloquadratum</taxon>
    </lineage>
</organism>
<reference evidence="1 2" key="1">
    <citation type="journal article" date="2013" name="PLoS ONE">
        <title>Assembly-driven community genomics of a hypersaline microbial ecosystem.</title>
        <authorList>
            <person name="Podell S."/>
            <person name="Ugalde J.A."/>
            <person name="Narasingarao P."/>
            <person name="Banfield J.F."/>
            <person name="Heidelberg K.B."/>
            <person name="Allen E.E."/>
        </authorList>
    </citation>
    <scope>NUCLEOTIDE SEQUENCE [LARGE SCALE GENOMIC DNA]</scope>
    <source>
        <strain evidence="2">J07HQW1</strain>
    </source>
</reference>
<name>U1PEC0_9EURY</name>
<dbReference type="EMBL" id="KE356560">
    <property type="protein sequence ID" value="ERG90431.1"/>
    <property type="molecule type" value="Genomic_DNA"/>
</dbReference>
<dbReference type="HOGENOM" id="CLU_2461710_0_0_2"/>
<accession>U1PEC0</accession>